<dbReference type="InterPro" id="IPR010162">
    <property type="entry name" value="PepT-like"/>
</dbReference>
<keyword evidence="6" id="KW-0482">Metalloprotease</keyword>
<dbReference type="InterPro" id="IPR001261">
    <property type="entry name" value="ArgE/DapE_CS"/>
</dbReference>
<dbReference type="GO" id="GO:0008237">
    <property type="term" value="F:metallopeptidase activity"/>
    <property type="evidence" value="ECO:0007669"/>
    <property type="project" value="UniProtKB-KW"/>
</dbReference>
<dbReference type="PROSITE" id="PS00758">
    <property type="entry name" value="ARGE_DAPE_CPG2_1"/>
    <property type="match status" value="1"/>
</dbReference>
<dbReference type="PANTHER" id="PTHR42994:SF2">
    <property type="entry name" value="PEPTIDASE"/>
    <property type="match status" value="1"/>
</dbReference>
<keyword evidence="2" id="KW-0645">Protease</keyword>
<dbReference type="SUPFAM" id="SSF53187">
    <property type="entry name" value="Zn-dependent exopeptidases"/>
    <property type="match status" value="1"/>
</dbReference>
<evidence type="ECO:0000256" key="1">
    <source>
        <dbReference type="ARBA" id="ARBA00001947"/>
    </source>
</evidence>
<dbReference type="InterPro" id="IPR036264">
    <property type="entry name" value="Bact_exopeptidase_dim_dom"/>
</dbReference>
<dbReference type="Gene3D" id="3.40.630.10">
    <property type="entry name" value="Zn peptidases"/>
    <property type="match status" value="1"/>
</dbReference>
<dbReference type="Pfam" id="PF07687">
    <property type="entry name" value="M20_dimer"/>
    <property type="match status" value="1"/>
</dbReference>
<dbReference type="Pfam" id="PF01546">
    <property type="entry name" value="Peptidase_M20"/>
    <property type="match status" value="1"/>
</dbReference>
<dbReference type="STRING" id="1298598.JCM21714_230"/>
<dbReference type="PANTHER" id="PTHR42994">
    <property type="entry name" value="PEPTIDASE T"/>
    <property type="match status" value="1"/>
</dbReference>
<keyword evidence="9" id="KW-1185">Reference proteome</keyword>
<dbReference type="GO" id="GO:0046872">
    <property type="term" value="F:metal ion binding"/>
    <property type="evidence" value="ECO:0007669"/>
    <property type="project" value="UniProtKB-KW"/>
</dbReference>
<dbReference type="AlphaFoldDB" id="W4VEU8"/>
<dbReference type="InterPro" id="IPR011650">
    <property type="entry name" value="Peptidase_M20_dimer"/>
</dbReference>
<evidence type="ECO:0000256" key="3">
    <source>
        <dbReference type="ARBA" id="ARBA00022723"/>
    </source>
</evidence>
<dbReference type="Proteomes" id="UP000019102">
    <property type="component" value="Unassembled WGS sequence"/>
</dbReference>
<dbReference type="SUPFAM" id="SSF55031">
    <property type="entry name" value="Bacterial exopeptidase dimerisation domain"/>
    <property type="match status" value="1"/>
</dbReference>
<protein>
    <submittedName>
        <fullName evidence="8">Peptidase T</fullName>
    </submittedName>
</protein>
<accession>W4VEU8</accession>
<dbReference type="EMBL" id="BAVS01000001">
    <property type="protein sequence ID" value="GAE91284.1"/>
    <property type="molecule type" value="Genomic_DNA"/>
</dbReference>
<comment type="caution">
    <text evidence="8">The sequence shown here is derived from an EMBL/GenBank/DDBJ whole genome shotgun (WGS) entry which is preliminary data.</text>
</comment>
<dbReference type="GO" id="GO:0006508">
    <property type="term" value="P:proteolysis"/>
    <property type="evidence" value="ECO:0007669"/>
    <property type="project" value="UniProtKB-KW"/>
</dbReference>
<dbReference type="OrthoDB" id="9776600at2"/>
<feature type="domain" description="Peptidase M20 dimerisation" evidence="7">
    <location>
        <begin position="185"/>
        <end position="271"/>
    </location>
</feature>
<dbReference type="RefSeq" id="WP_035720979.1">
    <property type="nucleotide sequence ID" value="NZ_BAVS01000001.1"/>
</dbReference>
<dbReference type="eggNOG" id="COG2195">
    <property type="taxonomic scope" value="Bacteria"/>
</dbReference>
<keyword evidence="3" id="KW-0479">Metal-binding</keyword>
<dbReference type="InterPro" id="IPR002933">
    <property type="entry name" value="Peptidase_M20"/>
</dbReference>
<evidence type="ECO:0000256" key="6">
    <source>
        <dbReference type="ARBA" id="ARBA00023049"/>
    </source>
</evidence>
<evidence type="ECO:0000259" key="7">
    <source>
        <dbReference type="Pfam" id="PF07687"/>
    </source>
</evidence>
<evidence type="ECO:0000313" key="9">
    <source>
        <dbReference type="Proteomes" id="UP000019102"/>
    </source>
</evidence>
<organism evidence="8 9">
    <name type="scientific">Gracilibacillus boraciitolerans JCM 21714</name>
    <dbReference type="NCBI Taxonomy" id="1298598"/>
    <lineage>
        <taxon>Bacteria</taxon>
        <taxon>Bacillati</taxon>
        <taxon>Bacillota</taxon>
        <taxon>Bacilli</taxon>
        <taxon>Bacillales</taxon>
        <taxon>Bacillaceae</taxon>
        <taxon>Gracilibacillus</taxon>
    </lineage>
</organism>
<dbReference type="Gene3D" id="3.30.70.360">
    <property type="match status" value="1"/>
</dbReference>
<dbReference type="NCBIfam" id="TIGR01883">
    <property type="entry name" value="PepT-like"/>
    <property type="match status" value="1"/>
</dbReference>
<evidence type="ECO:0000256" key="4">
    <source>
        <dbReference type="ARBA" id="ARBA00022801"/>
    </source>
</evidence>
<sequence length="374" mass="40637">MINKERVIQQFLKLVQIDSETKNERNIANYLIDRFKVMDLVVFEDSSHQENGHEAGNIIARLEGTNPQLPALYFTAHMDTVVPGKNIRPEIHNGVIHSDGSTILGADDKAGISAILELIHLIHENPIHHGDLYFAIMSGEESGLVGSQHFDISSLPVKYGYALDSDGEVGTIITAAPSQIKLFTTIKGKASHAGLSPEKGISAISMTAKAITKMPLGRIDEETTANIGSFEGKGPTNVVCDQVLLIAEARSLSKTKLDKQIDKMCSALRETTSQMGGDVDIELKYMYPSYHFDKSDQVVQVVSNAIRALGKEPLLKVSGGGGSDANHLSGKGIPTVNLAMGGYENIHTKNERISISHLLEVPVLLYEIIKESTK</sequence>
<gene>
    <name evidence="8" type="ORF">JCM21714_230</name>
</gene>
<dbReference type="PROSITE" id="PS00759">
    <property type="entry name" value="ARGE_DAPE_CPG2_2"/>
    <property type="match status" value="1"/>
</dbReference>
<evidence type="ECO:0000256" key="2">
    <source>
        <dbReference type="ARBA" id="ARBA00022670"/>
    </source>
</evidence>
<evidence type="ECO:0000256" key="5">
    <source>
        <dbReference type="ARBA" id="ARBA00022833"/>
    </source>
</evidence>
<dbReference type="MEROPS" id="M20.018"/>
<name>W4VEU8_9BACI</name>
<keyword evidence="4" id="KW-0378">Hydrolase</keyword>
<proteinExistence type="predicted"/>
<keyword evidence="5" id="KW-0862">Zinc</keyword>
<reference evidence="8 9" key="1">
    <citation type="journal article" date="2014" name="Genome Announc.">
        <title>Draft Genome Sequence of the Boron-Tolerant and Moderately Halotolerant Bacterium Gracilibacillus boraciitolerans JCM 21714T.</title>
        <authorList>
            <person name="Ahmed I."/>
            <person name="Oshima K."/>
            <person name="Suda W."/>
            <person name="Kitamura K."/>
            <person name="Iida T."/>
            <person name="Ohmori Y."/>
            <person name="Fujiwara T."/>
            <person name="Hattori M."/>
            <person name="Ohkuma M."/>
        </authorList>
    </citation>
    <scope>NUCLEOTIDE SEQUENCE [LARGE SCALE GENOMIC DNA]</scope>
    <source>
        <strain evidence="8 9">JCM 21714</strain>
    </source>
</reference>
<comment type="cofactor">
    <cofactor evidence="1">
        <name>Zn(2+)</name>
        <dbReference type="ChEBI" id="CHEBI:29105"/>
    </cofactor>
</comment>
<evidence type="ECO:0000313" key="8">
    <source>
        <dbReference type="EMBL" id="GAE91284.1"/>
    </source>
</evidence>